<proteinExistence type="predicted"/>
<dbReference type="AlphaFoldDB" id="A0A7Y9L9I5"/>
<sequence length="97" mass="9064">MTAPAKRRLTIAAVLAGAGIAIATVSGVAYAATESAEPIWATVVDGTGSGAPDPSGATDDGAAPAADPGKDCPDGSTGPGSGSAAPGQPQTESDGDL</sequence>
<feature type="chain" id="PRO_5030654635" evidence="2">
    <location>
        <begin position="32"/>
        <end position="97"/>
    </location>
</feature>
<name>A0A7Y9L9I5_9ACTN</name>
<evidence type="ECO:0000256" key="2">
    <source>
        <dbReference type="SAM" id="SignalP"/>
    </source>
</evidence>
<evidence type="ECO:0000313" key="3">
    <source>
        <dbReference type="EMBL" id="NYE71819.1"/>
    </source>
</evidence>
<evidence type="ECO:0000313" key="4">
    <source>
        <dbReference type="Proteomes" id="UP000569914"/>
    </source>
</evidence>
<dbReference type="EMBL" id="JACCBU010000001">
    <property type="protein sequence ID" value="NYE71819.1"/>
    <property type="molecule type" value="Genomic_DNA"/>
</dbReference>
<gene>
    <name evidence="3" type="ORF">BKA15_003148</name>
</gene>
<accession>A0A7Y9L9I5</accession>
<organism evidence="3 4">
    <name type="scientific">Microlunatus parietis</name>
    <dbReference type="NCBI Taxonomy" id="682979"/>
    <lineage>
        <taxon>Bacteria</taxon>
        <taxon>Bacillati</taxon>
        <taxon>Actinomycetota</taxon>
        <taxon>Actinomycetes</taxon>
        <taxon>Propionibacteriales</taxon>
        <taxon>Propionibacteriaceae</taxon>
        <taxon>Microlunatus</taxon>
    </lineage>
</organism>
<keyword evidence="2" id="KW-0732">Signal</keyword>
<feature type="compositionally biased region" description="Low complexity" evidence="1">
    <location>
        <begin position="50"/>
        <end position="67"/>
    </location>
</feature>
<protein>
    <submittedName>
        <fullName evidence="3">Uncharacterized protein</fullName>
    </submittedName>
</protein>
<reference evidence="3 4" key="1">
    <citation type="submission" date="2020-07" db="EMBL/GenBank/DDBJ databases">
        <title>Sequencing the genomes of 1000 actinobacteria strains.</title>
        <authorList>
            <person name="Klenk H.-P."/>
        </authorList>
    </citation>
    <scope>NUCLEOTIDE SEQUENCE [LARGE SCALE GENOMIC DNA]</scope>
    <source>
        <strain evidence="3 4">DSM 22083</strain>
    </source>
</reference>
<comment type="caution">
    <text evidence="3">The sequence shown here is derived from an EMBL/GenBank/DDBJ whole genome shotgun (WGS) entry which is preliminary data.</text>
</comment>
<keyword evidence="4" id="KW-1185">Reference proteome</keyword>
<feature type="signal peptide" evidence="2">
    <location>
        <begin position="1"/>
        <end position="31"/>
    </location>
</feature>
<dbReference type="RefSeq" id="WP_179752228.1">
    <property type="nucleotide sequence ID" value="NZ_JACCBU010000001.1"/>
</dbReference>
<evidence type="ECO:0000256" key="1">
    <source>
        <dbReference type="SAM" id="MobiDB-lite"/>
    </source>
</evidence>
<dbReference type="Proteomes" id="UP000569914">
    <property type="component" value="Unassembled WGS sequence"/>
</dbReference>
<feature type="region of interest" description="Disordered" evidence="1">
    <location>
        <begin position="43"/>
        <end position="97"/>
    </location>
</feature>